<evidence type="ECO:0000313" key="1">
    <source>
        <dbReference type="EMBL" id="MCB8563275.1"/>
    </source>
</evidence>
<dbReference type="RefSeq" id="WP_117574499.1">
    <property type="nucleotide sequence ID" value="NZ_JADPGG010000117.1"/>
</dbReference>
<protein>
    <submittedName>
        <fullName evidence="1">Uncharacterized protein</fullName>
    </submittedName>
</protein>
<evidence type="ECO:0000313" key="2">
    <source>
        <dbReference type="Proteomes" id="UP001197827"/>
    </source>
</evidence>
<gene>
    <name evidence="1" type="ORF">LJD74_14900</name>
</gene>
<organism evidence="1 2">
    <name type="scientific">Faecalibacillus intestinalis</name>
    <dbReference type="NCBI Taxonomy" id="1982626"/>
    <lineage>
        <taxon>Bacteria</taxon>
        <taxon>Bacillati</taxon>
        <taxon>Bacillota</taxon>
        <taxon>Erysipelotrichia</taxon>
        <taxon>Erysipelotrichales</taxon>
        <taxon>Coprobacillaceae</taxon>
        <taxon>Faecalibacillus</taxon>
    </lineage>
</organism>
<comment type="caution">
    <text evidence="1">The sequence shown here is derived from an EMBL/GenBank/DDBJ whole genome shotgun (WGS) entry which is preliminary data.</text>
</comment>
<proteinExistence type="predicted"/>
<dbReference type="AlphaFoldDB" id="A0AAW4VMA2"/>
<dbReference type="Proteomes" id="UP001197827">
    <property type="component" value="Unassembled WGS sequence"/>
</dbReference>
<name>A0AAW4VMA2_9FIRM</name>
<sequence>MGNEKSNYETYKELMEKYKFKIGRPSEINMDDYDVVVSCNNVGYAHVKYTVLKNAPNLTDREIALLCDGGNLCFGYRVEGNTICVYTD</sequence>
<reference evidence="1" key="1">
    <citation type="submission" date="2021-10" db="EMBL/GenBank/DDBJ databases">
        <title>Collection of gut derived symbiotic bacterial strains cultured from healthy donors.</title>
        <authorList>
            <person name="Lin H."/>
            <person name="Littmann E."/>
            <person name="Kohout C."/>
            <person name="Pamer E.G."/>
        </authorList>
    </citation>
    <scope>NUCLEOTIDE SEQUENCE</scope>
    <source>
        <strain evidence="1">DFI.5.2</strain>
    </source>
</reference>
<accession>A0AAW4VMA2</accession>
<dbReference type="EMBL" id="JAJDKQ010000054">
    <property type="protein sequence ID" value="MCB8563275.1"/>
    <property type="molecule type" value="Genomic_DNA"/>
</dbReference>